<evidence type="ECO:0000313" key="2">
    <source>
        <dbReference type="Proteomes" id="UP001151760"/>
    </source>
</evidence>
<keyword evidence="2" id="KW-1185">Reference proteome</keyword>
<name>A0ABQ5BYP5_9ASTR</name>
<proteinExistence type="predicted"/>
<reference evidence="1" key="1">
    <citation type="journal article" date="2022" name="Int. J. Mol. Sci.">
        <title>Draft Genome of Tanacetum Coccineum: Genomic Comparison of Closely Related Tanacetum-Family Plants.</title>
        <authorList>
            <person name="Yamashiro T."/>
            <person name="Shiraishi A."/>
            <person name="Nakayama K."/>
            <person name="Satake H."/>
        </authorList>
    </citation>
    <scope>NUCLEOTIDE SEQUENCE</scope>
</reference>
<protein>
    <submittedName>
        <fullName evidence="1">Uncharacterized protein</fullName>
    </submittedName>
</protein>
<organism evidence="1 2">
    <name type="scientific">Tanacetum coccineum</name>
    <dbReference type="NCBI Taxonomy" id="301880"/>
    <lineage>
        <taxon>Eukaryota</taxon>
        <taxon>Viridiplantae</taxon>
        <taxon>Streptophyta</taxon>
        <taxon>Embryophyta</taxon>
        <taxon>Tracheophyta</taxon>
        <taxon>Spermatophyta</taxon>
        <taxon>Magnoliopsida</taxon>
        <taxon>eudicotyledons</taxon>
        <taxon>Gunneridae</taxon>
        <taxon>Pentapetalae</taxon>
        <taxon>asterids</taxon>
        <taxon>campanulids</taxon>
        <taxon>Asterales</taxon>
        <taxon>Asteraceae</taxon>
        <taxon>Asteroideae</taxon>
        <taxon>Anthemideae</taxon>
        <taxon>Anthemidinae</taxon>
        <taxon>Tanacetum</taxon>
    </lineage>
</organism>
<comment type="caution">
    <text evidence="1">The sequence shown here is derived from an EMBL/GenBank/DDBJ whole genome shotgun (WGS) entry which is preliminary data.</text>
</comment>
<sequence length="179" mass="20157">MFLRRFSYASDYPSRWLWSHSVTIYTIPDSTPLSVGSLDIPAINFSDEDIEMQNAGLACKDVEVPSPRDDEAHFSHDILSSLPHPDTQRHLDGLSLNELANFHDVSALKCVISRNMLNIEAQSLSIKVSRLHNEVVSLRNQRADSTIMISRLEAKLLGVEGKLATREDSIIRDLKVENE</sequence>
<gene>
    <name evidence="1" type="ORF">Tco_0878577</name>
</gene>
<accession>A0ABQ5BYP5</accession>
<dbReference type="EMBL" id="BQNB010013753">
    <property type="protein sequence ID" value="GJT19871.1"/>
    <property type="molecule type" value="Genomic_DNA"/>
</dbReference>
<reference evidence="1" key="2">
    <citation type="submission" date="2022-01" db="EMBL/GenBank/DDBJ databases">
        <authorList>
            <person name="Yamashiro T."/>
            <person name="Shiraishi A."/>
            <person name="Satake H."/>
            <person name="Nakayama K."/>
        </authorList>
    </citation>
    <scope>NUCLEOTIDE SEQUENCE</scope>
</reference>
<dbReference type="Proteomes" id="UP001151760">
    <property type="component" value="Unassembled WGS sequence"/>
</dbReference>
<evidence type="ECO:0000313" key="1">
    <source>
        <dbReference type="EMBL" id="GJT19871.1"/>
    </source>
</evidence>